<evidence type="ECO:0000256" key="2">
    <source>
        <dbReference type="ARBA" id="ARBA00023043"/>
    </source>
</evidence>
<name>A0A9P7V144_9AGAR</name>
<proteinExistence type="predicted"/>
<dbReference type="PANTHER" id="PTHR24171">
    <property type="entry name" value="ANKYRIN REPEAT DOMAIN-CONTAINING PROTEIN 39-RELATED"/>
    <property type="match status" value="1"/>
</dbReference>
<dbReference type="EMBL" id="CM032181">
    <property type="protein sequence ID" value="KAG7098410.1"/>
    <property type="molecule type" value="Genomic_DNA"/>
</dbReference>
<dbReference type="SMART" id="SM00248">
    <property type="entry name" value="ANK"/>
    <property type="match status" value="2"/>
</dbReference>
<evidence type="ECO:0000256" key="3">
    <source>
        <dbReference type="PROSITE-ProRule" id="PRU00023"/>
    </source>
</evidence>
<evidence type="ECO:0000313" key="4">
    <source>
        <dbReference type="EMBL" id="KAG7098410.1"/>
    </source>
</evidence>
<dbReference type="PROSITE" id="PS50088">
    <property type="entry name" value="ANK_REPEAT"/>
    <property type="match status" value="1"/>
</dbReference>
<dbReference type="Gene3D" id="1.25.40.20">
    <property type="entry name" value="Ankyrin repeat-containing domain"/>
    <property type="match status" value="1"/>
</dbReference>
<comment type="caution">
    <text evidence="4">The sequence shown here is derived from an EMBL/GenBank/DDBJ whole genome shotgun (WGS) entry which is preliminary data.</text>
</comment>
<dbReference type="Pfam" id="PF12796">
    <property type="entry name" value="Ank_2"/>
    <property type="match status" value="1"/>
</dbReference>
<dbReference type="Proteomes" id="UP001049176">
    <property type="component" value="Chromosome 1"/>
</dbReference>
<dbReference type="OrthoDB" id="366390at2759"/>
<dbReference type="PANTHER" id="PTHR24171:SF9">
    <property type="entry name" value="ANKYRIN REPEAT DOMAIN-CONTAINING PROTEIN 39"/>
    <property type="match status" value="1"/>
</dbReference>
<dbReference type="InterPro" id="IPR036770">
    <property type="entry name" value="Ankyrin_rpt-contain_sf"/>
</dbReference>
<dbReference type="GeneID" id="66069443"/>
<reference evidence="4" key="1">
    <citation type="journal article" date="2021" name="Genome Biol. Evol.">
        <title>The assembled and annotated genome of the fairy-ring fungus Marasmius oreades.</title>
        <authorList>
            <person name="Hiltunen M."/>
            <person name="Ament-Velasquez S.L."/>
            <person name="Johannesson H."/>
        </authorList>
    </citation>
    <scope>NUCLEOTIDE SEQUENCE</scope>
    <source>
        <strain evidence="4">03SP1</strain>
    </source>
</reference>
<dbReference type="AlphaFoldDB" id="A0A9P7V144"/>
<accession>A0A9P7V144</accession>
<dbReference type="SUPFAM" id="SSF48403">
    <property type="entry name" value="Ankyrin repeat"/>
    <property type="match status" value="1"/>
</dbReference>
<dbReference type="PROSITE" id="PS50297">
    <property type="entry name" value="ANK_REP_REGION"/>
    <property type="match status" value="1"/>
</dbReference>
<keyword evidence="2 3" id="KW-0040">ANK repeat</keyword>
<feature type="repeat" description="ANK" evidence="3">
    <location>
        <begin position="55"/>
        <end position="87"/>
    </location>
</feature>
<dbReference type="RefSeq" id="XP_043014880.1">
    <property type="nucleotide sequence ID" value="XM_043146180.1"/>
</dbReference>
<evidence type="ECO:0008006" key="6">
    <source>
        <dbReference type="Google" id="ProtNLM"/>
    </source>
</evidence>
<evidence type="ECO:0000256" key="1">
    <source>
        <dbReference type="ARBA" id="ARBA00022737"/>
    </source>
</evidence>
<dbReference type="KEGG" id="more:E1B28_000367"/>
<protein>
    <recommendedName>
        <fullName evidence="6">Ankyrin</fullName>
    </recommendedName>
</protein>
<dbReference type="InterPro" id="IPR002110">
    <property type="entry name" value="Ankyrin_rpt"/>
</dbReference>
<gene>
    <name evidence="4" type="ORF">E1B28_000367</name>
</gene>
<sequence length="170" mass="18449">MAEQVAAQAVNITPEDLPQETLDFAARVFDAARKGDQSIIPVVEAGLPVNLTNHQGNTLLMISVYAGHLPLARDLLAHGADPNRLNDQGQSIISGAVFKGHHDLVKLLFDHKADVRLGKPNAIEAVYMFAKDQGRDGKMSKDELLTLLGAKEEDKERLEREGVRVGPPIG</sequence>
<keyword evidence="1" id="KW-0677">Repeat</keyword>
<organism evidence="4 5">
    <name type="scientific">Marasmius oreades</name>
    <name type="common">fairy-ring Marasmius</name>
    <dbReference type="NCBI Taxonomy" id="181124"/>
    <lineage>
        <taxon>Eukaryota</taxon>
        <taxon>Fungi</taxon>
        <taxon>Dikarya</taxon>
        <taxon>Basidiomycota</taxon>
        <taxon>Agaricomycotina</taxon>
        <taxon>Agaricomycetes</taxon>
        <taxon>Agaricomycetidae</taxon>
        <taxon>Agaricales</taxon>
        <taxon>Marasmiineae</taxon>
        <taxon>Marasmiaceae</taxon>
        <taxon>Marasmius</taxon>
    </lineage>
</organism>
<evidence type="ECO:0000313" key="5">
    <source>
        <dbReference type="Proteomes" id="UP001049176"/>
    </source>
</evidence>
<keyword evidence="5" id="KW-1185">Reference proteome</keyword>